<dbReference type="eggNOG" id="KOG2425">
    <property type="taxonomic scope" value="Eukaryota"/>
</dbReference>
<dbReference type="GO" id="GO:0000460">
    <property type="term" value="P:maturation of 5.8S rRNA"/>
    <property type="evidence" value="ECO:0007669"/>
    <property type="project" value="TreeGrafter"/>
</dbReference>
<dbReference type="InterPro" id="IPR007174">
    <property type="entry name" value="Las1"/>
</dbReference>
<evidence type="ECO:0000313" key="2">
    <source>
        <dbReference type="EnsemblMetazoa" id="Aqu2.1.16561_001"/>
    </source>
</evidence>
<name>A0A1X7TP24_AMPQE</name>
<keyword evidence="3" id="KW-1185">Reference proteome</keyword>
<protein>
    <submittedName>
        <fullName evidence="2">Uncharacterized protein</fullName>
    </submittedName>
</protein>
<dbReference type="GO" id="GO:0004519">
    <property type="term" value="F:endonuclease activity"/>
    <property type="evidence" value="ECO:0007669"/>
    <property type="project" value="InterPro"/>
</dbReference>
<dbReference type="InParanoid" id="A0A1X7TP24"/>
<dbReference type="GO" id="GO:0030687">
    <property type="term" value="C:preribosome, large subunit precursor"/>
    <property type="evidence" value="ECO:0007669"/>
    <property type="project" value="TreeGrafter"/>
</dbReference>
<proteinExistence type="predicted"/>
<dbReference type="GO" id="GO:0090730">
    <property type="term" value="C:Las1 complex"/>
    <property type="evidence" value="ECO:0007669"/>
    <property type="project" value="InterPro"/>
</dbReference>
<dbReference type="OrthoDB" id="10263222at2759"/>
<sequence length="580" mass="64897">MALSIWRKRPHMKYLSSSERTEHGSLYTPWGNEEELKTVGNWLYSEDSSQRRRGCHRVSAWQARGVIPLAVEYTADIVNCLLLKEEEESTSGCRHGDVVSLSFAMFITKFINGLFDFGRCYGDENHAIYNVVDRLGIPSWLVTVRHECTHKVLPSLSVLTDGVMFAYEWIRINYWEQQFNNNNNDNDDDDDGSMVPPQSSLQVISYKQKEQIEKPTDELESLLIDFNEYLMSFRRGWFHKRQNAVKRIYKKLRTKSDKNIFIKLIKAGVFLCSLSEDETMLPYDEVPDDFPVLSSSLIDGWSPLLSSIGSHCTTAKTSILESLITALNDGEVADIQLLLLGWIGLLLDDDTINSNTNNVTSSSGFIEIDLSVDSSLMAGPVHYDQLLMTSINNPGPYTYLINERLIQLSSYNGSANVLLHLSSLVSRSQSISPSLPPLSLVSTDHASSSFIDHTSSFSYKRKLEWLEAELSKRHKVSSISTSSSPAAEEEEEDTIWRKATGIDWYSVPLGALPAGGQSVLDVSVTEREGPSVTTSNQGLTGDDTNNGGAGDEDEDYDCSVLNNSLTVEQLKILQNTITLY</sequence>
<dbReference type="Pfam" id="PF04031">
    <property type="entry name" value="Las1"/>
    <property type="match status" value="1"/>
</dbReference>
<dbReference type="EnsemblMetazoa" id="Aqu2.1.16561_001">
    <property type="protein sequence ID" value="Aqu2.1.16561_001"/>
    <property type="gene ID" value="Aqu2.1.16561"/>
</dbReference>
<dbReference type="PANTHER" id="PTHR15002">
    <property type="entry name" value="RIBOSOMAL BIOGENESIS PROTEIN LAS1L"/>
    <property type="match status" value="1"/>
</dbReference>
<feature type="region of interest" description="Disordered" evidence="1">
    <location>
        <begin position="524"/>
        <end position="555"/>
    </location>
</feature>
<dbReference type="GO" id="GO:0000470">
    <property type="term" value="P:maturation of LSU-rRNA"/>
    <property type="evidence" value="ECO:0007669"/>
    <property type="project" value="TreeGrafter"/>
</dbReference>
<accession>A0A1X7TP24</accession>
<organism evidence="2">
    <name type="scientific">Amphimedon queenslandica</name>
    <name type="common">Sponge</name>
    <dbReference type="NCBI Taxonomy" id="400682"/>
    <lineage>
        <taxon>Eukaryota</taxon>
        <taxon>Metazoa</taxon>
        <taxon>Porifera</taxon>
        <taxon>Demospongiae</taxon>
        <taxon>Heteroscleromorpha</taxon>
        <taxon>Haplosclerida</taxon>
        <taxon>Niphatidae</taxon>
        <taxon>Amphimedon</taxon>
    </lineage>
</organism>
<reference evidence="3" key="1">
    <citation type="journal article" date="2010" name="Nature">
        <title>The Amphimedon queenslandica genome and the evolution of animal complexity.</title>
        <authorList>
            <person name="Srivastava M."/>
            <person name="Simakov O."/>
            <person name="Chapman J."/>
            <person name="Fahey B."/>
            <person name="Gauthier M.E."/>
            <person name="Mitros T."/>
            <person name="Richards G.S."/>
            <person name="Conaco C."/>
            <person name="Dacre M."/>
            <person name="Hellsten U."/>
            <person name="Larroux C."/>
            <person name="Putnam N.H."/>
            <person name="Stanke M."/>
            <person name="Adamska M."/>
            <person name="Darling A."/>
            <person name="Degnan S.M."/>
            <person name="Oakley T.H."/>
            <person name="Plachetzki D.C."/>
            <person name="Zhai Y."/>
            <person name="Adamski M."/>
            <person name="Calcino A."/>
            <person name="Cummins S.F."/>
            <person name="Goodstein D.M."/>
            <person name="Harris C."/>
            <person name="Jackson D.J."/>
            <person name="Leys S.P."/>
            <person name="Shu S."/>
            <person name="Woodcroft B.J."/>
            <person name="Vervoort M."/>
            <person name="Kosik K.S."/>
            <person name="Manning G."/>
            <person name="Degnan B.M."/>
            <person name="Rokhsar D.S."/>
        </authorList>
    </citation>
    <scope>NUCLEOTIDE SEQUENCE [LARGE SCALE GENOMIC DNA]</scope>
</reference>
<dbReference type="AlphaFoldDB" id="A0A1X7TP24"/>
<dbReference type="KEGG" id="aqu:109586817"/>
<gene>
    <name evidence="2" type="primary">109586817</name>
</gene>
<dbReference type="PANTHER" id="PTHR15002:SF0">
    <property type="entry name" value="RIBOSOMAL BIOGENESIS PROTEIN LAS1L"/>
    <property type="match status" value="1"/>
</dbReference>
<evidence type="ECO:0000313" key="3">
    <source>
        <dbReference type="Proteomes" id="UP000007879"/>
    </source>
</evidence>
<dbReference type="STRING" id="400682.A0A1X7TP24"/>
<dbReference type="Proteomes" id="UP000007879">
    <property type="component" value="Unassembled WGS sequence"/>
</dbReference>
<evidence type="ECO:0000256" key="1">
    <source>
        <dbReference type="SAM" id="MobiDB-lite"/>
    </source>
</evidence>
<dbReference type="EnsemblMetazoa" id="XM_020003032.1">
    <property type="protein sequence ID" value="XP_019858591.1"/>
    <property type="gene ID" value="LOC109586817"/>
</dbReference>
<reference evidence="2" key="2">
    <citation type="submission" date="2017-05" db="UniProtKB">
        <authorList>
            <consortium name="EnsemblMetazoa"/>
        </authorList>
    </citation>
    <scope>IDENTIFICATION</scope>
</reference>